<evidence type="ECO:0000259" key="2">
    <source>
        <dbReference type="Pfam" id="PF17765"/>
    </source>
</evidence>
<accession>A0A511DNF1</accession>
<organism evidence="3 4">
    <name type="scientific">Pseudonocardia sulfidoxydans NBRC 16205</name>
    <dbReference type="NCBI Taxonomy" id="1223511"/>
    <lineage>
        <taxon>Bacteria</taxon>
        <taxon>Bacillati</taxon>
        <taxon>Actinomycetota</taxon>
        <taxon>Actinomycetes</taxon>
        <taxon>Pseudonocardiales</taxon>
        <taxon>Pseudonocardiaceae</taxon>
        <taxon>Pseudonocardia</taxon>
    </lineage>
</organism>
<dbReference type="AlphaFoldDB" id="A0A511DNF1"/>
<proteinExistence type="predicted"/>
<protein>
    <recommendedName>
        <fullName evidence="2">MmyB-like transcription regulator ligand binding domain-containing protein</fullName>
    </recommendedName>
</protein>
<dbReference type="EMBL" id="BJVJ01000086">
    <property type="protein sequence ID" value="GEL26356.1"/>
    <property type="molecule type" value="Genomic_DNA"/>
</dbReference>
<dbReference type="Proteomes" id="UP000321685">
    <property type="component" value="Unassembled WGS sequence"/>
</dbReference>
<evidence type="ECO:0000256" key="1">
    <source>
        <dbReference type="SAM" id="MobiDB-lite"/>
    </source>
</evidence>
<feature type="compositionally biased region" description="Polar residues" evidence="1">
    <location>
        <begin position="1"/>
        <end position="14"/>
    </location>
</feature>
<name>A0A511DNF1_9PSEU</name>
<evidence type="ECO:0000313" key="3">
    <source>
        <dbReference type="EMBL" id="GEL26356.1"/>
    </source>
</evidence>
<sequence length="135" mass="13900">MRPCSSVTTTSKPTTIGPGPQPSRACRWWASTGPTGGEHEPGELLLHRGDGGGDARLATLHQELTAYPGGTDEDPGPGAVVVPLRLRVPGGELALFSPAAHVTTAASDVTVDELAVETFHPADAATADALRRLTT</sequence>
<keyword evidence="4" id="KW-1185">Reference proteome</keyword>
<gene>
    <name evidence="3" type="ORF">PSU4_53100</name>
</gene>
<dbReference type="Pfam" id="PF17765">
    <property type="entry name" value="MLTR_LBD"/>
    <property type="match status" value="1"/>
</dbReference>
<reference evidence="3 4" key="1">
    <citation type="submission" date="2019-07" db="EMBL/GenBank/DDBJ databases">
        <title>Whole genome shotgun sequence of Pseudonocardia sulfidoxydans NBRC 16205.</title>
        <authorList>
            <person name="Hosoyama A."/>
            <person name="Uohara A."/>
            <person name="Ohji S."/>
            <person name="Ichikawa N."/>
        </authorList>
    </citation>
    <scope>NUCLEOTIDE SEQUENCE [LARGE SCALE GENOMIC DNA]</scope>
    <source>
        <strain evidence="3 4">NBRC 16205</strain>
    </source>
</reference>
<feature type="domain" description="MmyB-like transcription regulator ligand binding" evidence="2">
    <location>
        <begin position="51"/>
        <end position="133"/>
    </location>
</feature>
<feature type="region of interest" description="Disordered" evidence="1">
    <location>
        <begin position="1"/>
        <end position="41"/>
    </location>
</feature>
<dbReference type="RefSeq" id="WP_246115361.1">
    <property type="nucleotide sequence ID" value="NZ_BJVJ01000086.1"/>
</dbReference>
<dbReference type="InterPro" id="IPR041413">
    <property type="entry name" value="MLTR_LBD"/>
</dbReference>
<comment type="caution">
    <text evidence="3">The sequence shown here is derived from an EMBL/GenBank/DDBJ whole genome shotgun (WGS) entry which is preliminary data.</text>
</comment>
<evidence type="ECO:0000313" key="4">
    <source>
        <dbReference type="Proteomes" id="UP000321685"/>
    </source>
</evidence>